<dbReference type="EMBL" id="JACCCO010000001">
    <property type="protein sequence ID" value="NYF39888.1"/>
    <property type="molecule type" value="Genomic_DNA"/>
</dbReference>
<evidence type="ECO:0000259" key="5">
    <source>
        <dbReference type="PROSITE" id="PS01124"/>
    </source>
</evidence>
<accession>A0A852UWG9</accession>
<dbReference type="InterPro" id="IPR050204">
    <property type="entry name" value="AraC_XylS_family_regulators"/>
</dbReference>
<dbReference type="Gene3D" id="1.10.10.60">
    <property type="entry name" value="Homeodomain-like"/>
    <property type="match status" value="1"/>
</dbReference>
<keyword evidence="7" id="KW-1185">Reference proteome</keyword>
<gene>
    <name evidence="6" type="ORF">HDA43_002047</name>
</gene>
<sequence>MRLDDTACSADFGGSGGFTAPPRACPVPEPADGLVPRFPHGAPPLPRAEVERLLARRPPGHEDVGALLAGLLRDLSAQRASHVPGVDARAATAVLDLLAALLTREPGAGPSPVETSRASTVARAQAFIERRLADPDLSPALVAAEHHVSVRHLQKLFEEQGLSVAGWIRRRRLERCRRDLSDPARNDLPVRAVAFRWGFTSESHFNRAFRAAYGAPPATYRRRLRESRDPRTTS</sequence>
<reference evidence="6 7" key="1">
    <citation type="submission" date="2020-07" db="EMBL/GenBank/DDBJ databases">
        <title>Sequencing the genomes of 1000 actinobacteria strains.</title>
        <authorList>
            <person name="Klenk H.-P."/>
        </authorList>
    </citation>
    <scope>NUCLEOTIDE SEQUENCE [LARGE SCALE GENOMIC DNA]</scope>
    <source>
        <strain evidence="6 7">DSM 45763</strain>
    </source>
</reference>
<dbReference type="PANTHER" id="PTHR46796">
    <property type="entry name" value="HTH-TYPE TRANSCRIPTIONAL ACTIVATOR RHAS-RELATED"/>
    <property type="match status" value="1"/>
</dbReference>
<keyword evidence="1" id="KW-0805">Transcription regulation</keyword>
<comment type="caution">
    <text evidence="6">The sequence shown here is derived from an EMBL/GenBank/DDBJ whole genome shotgun (WGS) entry which is preliminary data.</text>
</comment>
<feature type="domain" description="HTH araC/xylS-type" evidence="5">
    <location>
        <begin position="122"/>
        <end position="223"/>
    </location>
</feature>
<evidence type="ECO:0000256" key="4">
    <source>
        <dbReference type="SAM" id="MobiDB-lite"/>
    </source>
</evidence>
<dbReference type="SMART" id="SM00342">
    <property type="entry name" value="HTH_ARAC"/>
    <property type="match status" value="1"/>
</dbReference>
<dbReference type="InterPro" id="IPR009057">
    <property type="entry name" value="Homeodomain-like_sf"/>
</dbReference>
<keyword evidence="2 6" id="KW-0238">DNA-binding</keyword>
<organism evidence="6 7">
    <name type="scientific">Streptosporangium sandarakinum</name>
    <dbReference type="NCBI Taxonomy" id="1260955"/>
    <lineage>
        <taxon>Bacteria</taxon>
        <taxon>Bacillati</taxon>
        <taxon>Actinomycetota</taxon>
        <taxon>Actinomycetes</taxon>
        <taxon>Streptosporangiales</taxon>
        <taxon>Streptosporangiaceae</taxon>
        <taxon>Streptosporangium</taxon>
    </lineage>
</organism>
<evidence type="ECO:0000256" key="1">
    <source>
        <dbReference type="ARBA" id="ARBA00023015"/>
    </source>
</evidence>
<evidence type="ECO:0000313" key="6">
    <source>
        <dbReference type="EMBL" id="NYF39888.1"/>
    </source>
</evidence>
<evidence type="ECO:0000256" key="3">
    <source>
        <dbReference type="ARBA" id="ARBA00023163"/>
    </source>
</evidence>
<dbReference type="PANTHER" id="PTHR46796:SF6">
    <property type="entry name" value="ARAC SUBFAMILY"/>
    <property type="match status" value="1"/>
</dbReference>
<dbReference type="GO" id="GO:0043565">
    <property type="term" value="F:sequence-specific DNA binding"/>
    <property type="evidence" value="ECO:0007669"/>
    <property type="project" value="InterPro"/>
</dbReference>
<dbReference type="Pfam" id="PF12833">
    <property type="entry name" value="HTH_18"/>
    <property type="match status" value="1"/>
</dbReference>
<dbReference type="InterPro" id="IPR020449">
    <property type="entry name" value="Tscrpt_reg_AraC-type_HTH"/>
</dbReference>
<dbReference type="RefSeq" id="WP_179819471.1">
    <property type="nucleotide sequence ID" value="NZ_JACCCO010000001.1"/>
</dbReference>
<dbReference type="Proteomes" id="UP000576393">
    <property type="component" value="Unassembled WGS sequence"/>
</dbReference>
<feature type="region of interest" description="Disordered" evidence="4">
    <location>
        <begin position="1"/>
        <end position="21"/>
    </location>
</feature>
<keyword evidence="3" id="KW-0804">Transcription</keyword>
<evidence type="ECO:0000313" key="7">
    <source>
        <dbReference type="Proteomes" id="UP000576393"/>
    </source>
</evidence>
<proteinExistence type="predicted"/>
<name>A0A852UWG9_9ACTN</name>
<dbReference type="SUPFAM" id="SSF46689">
    <property type="entry name" value="Homeodomain-like"/>
    <property type="match status" value="1"/>
</dbReference>
<dbReference type="PRINTS" id="PR00032">
    <property type="entry name" value="HTHARAC"/>
</dbReference>
<dbReference type="AlphaFoldDB" id="A0A852UWG9"/>
<dbReference type="InterPro" id="IPR018060">
    <property type="entry name" value="HTH_AraC"/>
</dbReference>
<dbReference type="PROSITE" id="PS01124">
    <property type="entry name" value="HTH_ARAC_FAMILY_2"/>
    <property type="match status" value="1"/>
</dbReference>
<dbReference type="GO" id="GO:0003700">
    <property type="term" value="F:DNA-binding transcription factor activity"/>
    <property type="evidence" value="ECO:0007669"/>
    <property type="project" value="InterPro"/>
</dbReference>
<protein>
    <submittedName>
        <fullName evidence="6">AraC-like DNA-binding protein</fullName>
    </submittedName>
</protein>
<evidence type="ECO:0000256" key="2">
    <source>
        <dbReference type="ARBA" id="ARBA00023125"/>
    </source>
</evidence>